<evidence type="ECO:0000256" key="5">
    <source>
        <dbReference type="SAM" id="SignalP"/>
    </source>
</evidence>
<dbReference type="CDD" id="cd01017">
    <property type="entry name" value="AdcA"/>
    <property type="match status" value="1"/>
</dbReference>
<dbReference type="AlphaFoldDB" id="A0A1H8BRN1"/>
<evidence type="ECO:0000313" key="7">
    <source>
        <dbReference type="Proteomes" id="UP000199695"/>
    </source>
</evidence>
<evidence type="ECO:0000256" key="2">
    <source>
        <dbReference type="ARBA" id="ARBA00022729"/>
    </source>
</evidence>
<feature type="signal peptide" evidence="5">
    <location>
        <begin position="1"/>
        <end position="25"/>
    </location>
</feature>
<evidence type="ECO:0000256" key="1">
    <source>
        <dbReference type="ARBA" id="ARBA00022448"/>
    </source>
</evidence>
<dbReference type="InterPro" id="IPR050492">
    <property type="entry name" value="Bact_metal-bind_prot9"/>
</dbReference>
<evidence type="ECO:0000313" key="6">
    <source>
        <dbReference type="EMBL" id="SEM84784.1"/>
    </source>
</evidence>
<dbReference type="InterPro" id="IPR006127">
    <property type="entry name" value="ZnuA-like"/>
</dbReference>
<dbReference type="OrthoDB" id="9810636at2"/>
<accession>A0A1H8BRN1</accession>
<dbReference type="InterPro" id="IPR006128">
    <property type="entry name" value="Lipoprotein_PsaA-like"/>
</dbReference>
<dbReference type="Gene3D" id="3.40.50.1980">
    <property type="entry name" value="Nitrogenase molybdenum iron protein domain"/>
    <property type="match status" value="2"/>
</dbReference>
<organism evidence="6 7">
    <name type="scientific">Lihuaxuella thermophila</name>
    <dbReference type="NCBI Taxonomy" id="1173111"/>
    <lineage>
        <taxon>Bacteria</taxon>
        <taxon>Bacillati</taxon>
        <taxon>Bacillota</taxon>
        <taxon>Bacilli</taxon>
        <taxon>Bacillales</taxon>
        <taxon>Thermoactinomycetaceae</taxon>
        <taxon>Lihuaxuella</taxon>
    </lineage>
</organism>
<comment type="similarity">
    <text evidence="3">Belongs to the bacterial solute-binding protein 9 family.</text>
</comment>
<evidence type="ECO:0000256" key="4">
    <source>
        <dbReference type="SAM" id="MobiDB-lite"/>
    </source>
</evidence>
<gene>
    <name evidence="6" type="ORF">SAMN05444955_102296</name>
</gene>
<keyword evidence="2 5" id="KW-0732">Signal</keyword>
<keyword evidence="7" id="KW-1185">Reference proteome</keyword>
<dbReference type="SUPFAM" id="SSF53807">
    <property type="entry name" value="Helical backbone' metal receptor"/>
    <property type="match status" value="1"/>
</dbReference>
<dbReference type="PROSITE" id="PS51257">
    <property type="entry name" value="PROKAR_LIPOPROTEIN"/>
    <property type="match status" value="1"/>
</dbReference>
<dbReference type="EMBL" id="FOCQ01000002">
    <property type="protein sequence ID" value="SEM84784.1"/>
    <property type="molecule type" value="Genomic_DNA"/>
</dbReference>
<reference evidence="6 7" key="1">
    <citation type="submission" date="2016-10" db="EMBL/GenBank/DDBJ databases">
        <authorList>
            <person name="de Groot N.N."/>
        </authorList>
    </citation>
    <scope>NUCLEOTIDE SEQUENCE [LARGE SCALE GENOMIC DNA]</scope>
    <source>
        <strain evidence="6 7">DSM 46701</strain>
    </source>
</reference>
<dbReference type="RefSeq" id="WP_089965353.1">
    <property type="nucleotide sequence ID" value="NZ_FOCQ01000002.1"/>
</dbReference>
<dbReference type="InterPro" id="IPR006129">
    <property type="entry name" value="AdhesinB"/>
</dbReference>
<evidence type="ECO:0000256" key="3">
    <source>
        <dbReference type="RuleBase" id="RU003512"/>
    </source>
</evidence>
<protein>
    <submittedName>
        <fullName evidence="6">Zinc transport system substrate-binding protein</fullName>
    </submittedName>
</protein>
<dbReference type="PANTHER" id="PTHR42953">
    <property type="entry name" value="HIGH-AFFINITY ZINC UPTAKE SYSTEM PROTEIN ZNUA-RELATED"/>
    <property type="match status" value="1"/>
</dbReference>
<feature type="chain" id="PRO_5011451648" evidence="5">
    <location>
        <begin position="26"/>
        <end position="321"/>
    </location>
</feature>
<proteinExistence type="inferred from homology"/>
<dbReference type="STRING" id="1173111.SAMN05444955_102296"/>
<feature type="compositionally biased region" description="Basic and acidic residues" evidence="4">
    <location>
        <begin position="126"/>
        <end position="148"/>
    </location>
</feature>
<dbReference type="PANTHER" id="PTHR42953:SF8">
    <property type="entry name" value="ZINT DOMAIN-CONTAINING PROTEIN"/>
    <property type="match status" value="1"/>
</dbReference>
<feature type="region of interest" description="Disordered" evidence="4">
    <location>
        <begin position="125"/>
        <end position="148"/>
    </location>
</feature>
<dbReference type="GO" id="GO:0007155">
    <property type="term" value="P:cell adhesion"/>
    <property type="evidence" value="ECO:0007669"/>
    <property type="project" value="InterPro"/>
</dbReference>
<dbReference type="GO" id="GO:0030001">
    <property type="term" value="P:metal ion transport"/>
    <property type="evidence" value="ECO:0007669"/>
    <property type="project" value="InterPro"/>
</dbReference>
<keyword evidence="1 3" id="KW-0813">Transport</keyword>
<dbReference type="GO" id="GO:0046872">
    <property type="term" value="F:metal ion binding"/>
    <property type="evidence" value="ECO:0007669"/>
    <property type="project" value="InterPro"/>
</dbReference>
<dbReference type="Proteomes" id="UP000199695">
    <property type="component" value="Unassembled WGS sequence"/>
</dbReference>
<dbReference type="PRINTS" id="PR00691">
    <property type="entry name" value="ADHESINB"/>
</dbReference>
<dbReference type="Pfam" id="PF01297">
    <property type="entry name" value="ZnuA"/>
    <property type="match status" value="1"/>
</dbReference>
<name>A0A1H8BRN1_9BACL</name>
<dbReference type="PRINTS" id="PR00690">
    <property type="entry name" value="ADHESNFAMILY"/>
</dbReference>
<sequence>MKKTLLVLAVAALTFSVLFTGCSPAVTGPKTEDGKLEVIASLYPLEDFAKKIGGDHVRVTNLVPPGTEPHDFELSPRDMATLSEADVFIYNGSGFEAWAEKAVESLDPQKTVIVNSTENLELLPASEHEEEHGSSGEHGHEHGNEAVDPHVWLDPTHAKQQALRIRDALIKKDPKHKAEYEKNYAALASQLDQLDREFMEMVKKAPKKEFVVSHAAFGYLANRYGLKQIAISGITPSDEPSPKELQKMIETVRHHQVHVILFETLVNPNVAKVVKDEVNAEALTLNPLEGLTKEEVARGADYFSIMRQNKENLAKALGVAG</sequence>